<dbReference type="Pfam" id="PF00356">
    <property type="entry name" value="LacI"/>
    <property type="match status" value="1"/>
</dbReference>
<dbReference type="OrthoDB" id="5718990at2"/>
<evidence type="ECO:0000313" key="5">
    <source>
        <dbReference type="EMBL" id="ACE83558.1"/>
    </source>
</evidence>
<dbReference type="CDD" id="cd01392">
    <property type="entry name" value="HTH_LacI"/>
    <property type="match status" value="1"/>
</dbReference>
<keyword evidence="1" id="KW-0805">Transcription regulation</keyword>
<dbReference type="eggNOG" id="COG1609">
    <property type="taxonomic scope" value="Bacteria"/>
</dbReference>
<dbReference type="AlphaFoldDB" id="B3PK67"/>
<evidence type="ECO:0000259" key="4">
    <source>
        <dbReference type="PROSITE" id="PS50932"/>
    </source>
</evidence>
<accession>B3PK67</accession>
<reference evidence="5 6" key="1">
    <citation type="journal article" date="2008" name="J. Bacteriol.">
        <title>Insights into plant cell wall degradation from the genome sequence of the soil bacterium Cellvibrio japonicus.</title>
        <authorList>
            <person name="Deboy R.T."/>
            <person name="Mongodin E.F."/>
            <person name="Fouts D.E."/>
            <person name="Tailford L.E."/>
            <person name="Khouri H."/>
            <person name="Emerson J.B."/>
            <person name="Mohamoud Y."/>
            <person name="Watkins K."/>
            <person name="Henrissat B."/>
            <person name="Gilbert H.J."/>
            <person name="Nelson K.E."/>
        </authorList>
    </citation>
    <scope>NUCLEOTIDE SEQUENCE [LARGE SCALE GENOMIC DNA]</scope>
    <source>
        <strain evidence="5 6">Ueda107</strain>
    </source>
</reference>
<evidence type="ECO:0000256" key="2">
    <source>
        <dbReference type="ARBA" id="ARBA00023125"/>
    </source>
</evidence>
<protein>
    <submittedName>
        <fullName evidence="5">Transcriptional regulator, LacI family</fullName>
    </submittedName>
</protein>
<keyword evidence="6" id="KW-1185">Reference proteome</keyword>
<dbReference type="SMART" id="SM00354">
    <property type="entry name" value="HTH_LACI"/>
    <property type="match status" value="1"/>
</dbReference>
<name>B3PK67_CELJU</name>
<dbReference type="InterPro" id="IPR010982">
    <property type="entry name" value="Lambda_DNA-bd_dom_sf"/>
</dbReference>
<feature type="domain" description="HTH lacI-type" evidence="4">
    <location>
        <begin position="6"/>
        <end position="60"/>
    </location>
</feature>
<dbReference type="GO" id="GO:0000976">
    <property type="term" value="F:transcription cis-regulatory region binding"/>
    <property type="evidence" value="ECO:0007669"/>
    <property type="project" value="TreeGrafter"/>
</dbReference>
<dbReference type="PROSITE" id="PS50932">
    <property type="entry name" value="HTH_LACI_2"/>
    <property type="match status" value="1"/>
</dbReference>
<evidence type="ECO:0000256" key="1">
    <source>
        <dbReference type="ARBA" id="ARBA00023015"/>
    </source>
</evidence>
<dbReference type="PANTHER" id="PTHR30146:SF120">
    <property type="entry name" value="ALANINE RACEMASE"/>
    <property type="match status" value="1"/>
</dbReference>
<dbReference type="HOGENOM" id="CLU_037628_6_2_6"/>
<dbReference type="KEGG" id="cja:CJA_0729"/>
<keyword evidence="3" id="KW-0804">Transcription</keyword>
<evidence type="ECO:0000313" key="6">
    <source>
        <dbReference type="Proteomes" id="UP000001036"/>
    </source>
</evidence>
<dbReference type="InterPro" id="IPR000843">
    <property type="entry name" value="HTH_LacI"/>
</dbReference>
<dbReference type="Gene3D" id="3.40.50.2300">
    <property type="match status" value="2"/>
</dbReference>
<dbReference type="RefSeq" id="WP_012486392.1">
    <property type="nucleotide sequence ID" value="NC_010995.1"/>
</dbReference>
<sequence>MKDDKPTSFDIAYRAGVSQSTVSRALRNSPLVNEETRLKVQQIARELNYKVDKNASSLRSQQTKTIALLLCEDHGTGDSLINPFFLSMLGSITRATAIRGYDLLISFQQFSEDWHADYEDANRADGIIFLGYGDYEGFVKKLTYLTEVGAHFITWGPVLEGQPGVSIGCDNFNSAYHAAKHLIGLGRKQIAFLGDVSEHSPEFRDRYLGFCKALQEAGVAINPQLQVAAETSEEEGYKATLSLLQRRLKFDAVFGASDLIAIGAIKALEEAELHVPRDVAVMGFDDIPMASYTHPPLTTVRQDTLLAGELLVENLLRLVEGQKPESLLLPAKLVVRGSCGEKLQKP</sequence>
<dbReference type="Proteomes" id="UP000001036">
    <property type="component" value="Chromosome"/>
</dbReference>
<proteinExistence type="predicted"/>
<keyword evidence="2" id="KW-0238">DNA-binding</keyword>
<dbReference type="PANTHER" id="PTHR30146">
    <property type="entry name" value="LACI-RELATED TRANSCRIPTIONAL REPRESSOR"/>
    <property type="match status" value="1"/>
</dbReference>
<dbReference type="SUPFAM" id="SSF53822">
    <property type="entry name" value="Periplasmic binding protein-like I"/>
    <property type="match status" value="1"/>
</dbReference>
<organism evidence="5 6">
    <name type="scientific">Cellvibrio japonicus (strain Ueda107)</name>
    <name type="common">Pseudomonas fluorescens subsp. cellulosa</name>
    <dbReference type="NCBI Taxonomy" id="498211"/>
    <lineage>
        <taxon>Bacteria</taxon>
        <taxon>Pseudomonadati</taxon>
        <taxon>Pseudomonadota</taxon>
        <taxon>Gammaproteobacteria</taxon>
        <taxon>Cellvibrionales</taxon>
        <taxon>Cellvibrionaceae</taxon>
        <taxon>Cellvibrio</taxon>
    </lineage>
</organism>
<dbReference type="CDD" id="cd06295">
    <property type="entry name" value="PBP1_CelR"/>
    <property type="match status" value="1"/>
</dbReference>
<dbReference type="Gene3D" id="1.10.260.40">
    <property type="entry name" value="lambda repressor-like DNA-binding domains"/>
    <property type="match status" value="1"/>
</dbReference>
<gene>
    <name evidence="5" type="ordered locus">CJA_0729</name>
</gene>
<dbReference type="GO" id="GO:0003700">
    <property type="term" value="F:DNA-binding transcription factor activity"/>
    <property type="evidence" value="ECO:0007669"/>
    <property type="project" value="TreeGrafter"/>
</dbReference>
<evidence type="ECO:0000256" key="3">
    <source>
        <dbReference type="ARBA" id="ARBA00023163"/>
    </source>
</evidence>
<dbReference type="EMBL" id="CP000934">
    <property type="protein sequence ID" value="ACE83558.1"/>
    <property type="molecule type" value="Genomic_DNA"/>
</dbReference>
<dbReference type="Pfam" id="PF13377">
    <property type="entry name" value="Peripla_BP_3"/>
    <property type="match status" value="1"/>
</dbReference>
<dbReference type="SUPFAM" id="SSF47413">
    <property type="entry name" value="lambda repressor-like DNA-binding domains"/>
    <property type="match status" value="1"/>
</dbReference>
<dbReference type="STRING" id="498211.CJA_0729"/>
<dbReference type="InterPro" id="IPR046335">
    <property type="entry name" value="LacI/GalR-like_sensor"/>
</dbReference>
<dbReference type="InterPro" id="IPR028082">
    <property type="entry name" value="Peripla_BP_I"/>
</dbReference>